<dbReference type="SUPFAM" id="SSF51206">
    <property type="entry name" value="cAMP-binding domain-like"/>
    <property type="match status" value="1"/>
</dbReference>
<dbReference type="Proteomes" id="UP000238220">
    <property type="component" value="Unassembled WGS sequence"/>
</dbReference>
<dbReference type="AlphaFoldDB" id="A0A2S5TCT7"/>
<evidence type="ECO:0000259" key="1">
    <source>
        <dbReference type="PROSITE" id="PS50042"/>
    </source>
</evidence>
<protein>
    <recommendedName>
        <fullName evidence="1">Cyclic nucleotide-binding domain-containing protein</fullName>
    </recommendedName>
</protein>
<accession>A0A2S5TCT7</accession>
<dbReference type="InterPro" id="IPR014710">
    <property type="entry name" value="RmlC-like_jellyroll"/>
</dbReference>
<dbReference type="InterPro" id="IPR000595">
    <property type="entry name" value="cNMP-bd_dom"/>
</dbReference>
<dbReference type="CDD" id="cd00038">
    <property type="entry name" value="CAP_ED"/>
    <property type="match status" value="1"/>
</dbReference>
<comment type="caution">
    <text evidence="2">The sequence shown here is derived from an EMBL/GenBank/DDBJ whole genome shotgun (WGS) entry which is preliminary data.</text>
</comment>
<dbReference type="PROSITE" id="PS50042">
    <property type="entry name" value="CNMP_BINDING_3"/>
    <property type="match status" value="1"/>
</dbReference>
<dbReference type="Pfam" id="PF00027">
    <property type="entry name" value="cNMP_binding"/>
    <property type="match status" value="1"/>
</dbReference>
<organism evidence="2 3">
    <name type="scientific">Solimonas fluminis</name>
    <dbReference type="NCBI Taxonomy" id="2086571"/>
    <lineage>
        <taxon>Bacteria</taxon>
        <taxon>Pseudomonadati</taxon>
        <taxon>Pseudomonadota</taxon>
        <taxon>Gammaproteobacteria</taxon>
        <taxon>Nevskiales</taxon>
        <taxon>Nevskiaceae</taxon>
        <taxon>Solimonas</taxon>
    </lineage>
</organism>
<dbReference type="OrthoDB" id="9798104at2"/>
<gene>
    <name evidence="2" type="ORF">C3942_16975</name>
</gene>
<proteinExistence type="predicted"/>
<evidence type="ECO:0000313" key="3">
    <source>
        <dbReference type="Proteomes" id="UP000238220"/>
    </source>
</evidence>
<reference evidence="2 3" key="1">
    <citation type="submission" date="2018-02" db="EMBL/GenBank/DDBJ databases">
        <title>Genome sequencing of Solimonas sp. HR-BB.</title>
        <authorList>
            <person name="Lee Y."/>
            <person name="Jeon C.O."/>
        </authorList>
    </citation>
    <scope>NUCLEOTIDE SEQUENCE [LARGE SCALE GENOMIC DNA]</scope>
    <source>
        <strain evidence="2 3">HR-BB</strain>
    </source>
</reference>
<dbReference type="EMBL" id="PSNW01000010">
    <property type="protein sequence ID" value="PPE72742.1"/>
    <property type="molecule type" value="Genomic_DNA"/>
</dbReference>
<dbReference type="InterPro" id="IPR018490">
    <property type="entry name" value="cNMP-bd_dom_sf"/>
</dbReference>
<sequence length="204" mass="22587">MLEKRPMGCSERSIAVLRDLVARHTGRLAPDVTALVEIASERGLSKGEALLEAGEEAQVAGIVLEGVIGEFYVGIDGKRKAKWLASEGDVVGSMEDLVRKGPARATIRSLTPSVVLCLPYAKLRSLTTNDLAWAGFFITVMEHLYRQKSEREYTLLMLDAEDRYRWFQKHHGHIEAMVAQEIVASYLGVTPVHLSRVRRTLGAA</sequence>
<keyword evidence="3" id="KW-1185">Reference proteome</keyword>
<dbReference type="Gene3D" id="2.60.120.10">
    <property type="entry name" value="Jelly Rolls"/>
    <property type="match status" value="1"/>
</dbReference>
<name>A0A2S5TCT7_9GAMM</name>
<feature type="domain" description="Cyclic nucleotide-binding" evidence="1">
    <location>
        <begin position="35"/>
        <end position="126"/>
    </location>
</feature>
<evidence type="ECO:0000313" key="2">
    <source>
        <dbReference type="EMBL" id="PPE72742.1"/>
    </source>
</evidence>